<protein>
    <submittedName>
        <fullName evidence="2">Uncharacterized protein</fullName>
    </submittedName>
</protein>
<dbReference type="RefSeq" id="WP_208346216.1">
    <property type="nucleotide sequence ID" value="NZ_CAWQFN010000025.1"/>
</dbReference>
<gene>
    <name evidence="2" type="ORF">G7B40_004530</name>
</gene>
<dbReference type="EMBL" id="JAALHA020000001">
    <property type="protein sequence ID" value="MDR9893841.1"/>
    <property type="molecule type" value="Genomic_DNA"/>
</dbReference>
<proteinExistence type="predicted"/>
<accession>A0AAP5M3I9</accession>
<keyword evidence="3" id="KW-1185">Reference proteome</keyword>
<evidence type="ECO:0000313" key="2">
    <source>
        <dbReference type="EMBL" id="MDR9893841.1"/>
    </source>
</evidence>
<organism evidence="2 3">
    <name type="scientific">Aetokthonos hydrillicola Thurmond2011</name>
    <dbReference type="NCBI Taxonomy" id="2712845"/>
    <lineage>
        <taxon>Bacteria</taxon>
        <taxon>Bacillati</taxon>
        <taxon>Cyanobacteriota</taxon>
        <taxon>Cyanophyceae</taxon>
        <taxon>Nostocales</taxon>
        <taxon>Hapalosiphonaceae</taxon>
        <taxon>Aetokthonos</taxon>
    </lineage>
</organism>
<evidence type="ECO:0000313" key="3">
    <source>
        <dbReference type="Proteomes" id="UP000667802"/>
    </source>
</evidence>
<sequence length="102" mass="10912">MTIRIDNLSSVLTENELEILRKLGRFTISLQDGYAEIEVDNEDNAIQSLNSIEFFGKKLKFSKLGNSRDAGRRDSFDGIRGDDAGGDDAGGDDAGGDDPGGG</sequence>
<dbReference type="Proteomes" id="UP000667802">
    <property type="component" value="Unassembled WGS sequence"/>
</dbReference>
<dbReference type="AlphaFoldDB" id="A0AAP5M3I9"/>
<evidence type="ECO:0000256" key="1">
    <source>
        <dbReference type="SAM" id="MobiDB-lite"/>
    </source>
</evidence>
<feature type="region of interest" description="Disordered" evidence="1">
    <location>
        <begin position="65"/>
        <end position="102"/>
    </location>
</feature>
<name>A0AAP5M3I9_9CYAN</name>
<feature type="compositionally biased region" description="Acidic residues" evidence="1">
    <location>
        <begin position="84"/>
        <end position="96"/>
    </location>
</feature>
<reference evidence="3" key="1">
    <citation type="journal article" date="2021" name="Science">
        <title>Hunting the eagle killer: A cyanobacterial neurotoxin causes vacuolar myelinopathy.</title>
        <authorList>
            <person name="Breinlinger S."/>
            <person name="Phillips T.J."/>
            <person name="Haram B.N."/>
            <person name="Mares J."/>
            <person name="Martinez Yerena J.A."/>
            <person name="Hrouzek P."/>
            <person name="Sobotka R."/>
            <person name="Henderson W.M."/>
            <person name="Schmieder P."/>
            <person name="Williams S.M."/>
            <person name="Lauderdale J.D."/>
            <person name="Wilde H.D."/>
            <person name="Gerrin W."/>
            <person name="Kust A."/>
            <person name="Washington J.W."/>
            <person name="Wagner C."/>
            <person name="Geier B."/>
            <person name="Liebeke M."/>
            <person name="Enke H."/>
            <person name="Niedermeyer T.H.J."/>
            <person name="Wilde S.B."/>
        </authorList>
    </citation>
    <scope>NUCLEOTIDE SEQUENCE [LARGE SCALE GENOMIC DNA]</scope>
    <source>
        <strain evidence="3">Thurmond2011</strain>
    </source>
</reference>
<feature type="compositionally biased region" description="Basic and acidic residues" evidence="1">
    <location>
        <begin position="69"/>
        <end position="83"/>
    </location>
</feature>
<comment type="caution">
    <text evidence="2">The sequence shown here is derived from an EMBL/GenBank/DDBJ whole genome shotgun (WGS) entry which is preliminary data.</text>
</comment>